<keyword evidence="6" id="KW-0547">Nucleotide-binding</keyword>
<dbReference type="GO" id="GO:0005524">
    <property type="term" value="F:ATP binding"/>
    <property type="evidence" value="ECO:0007669"/>
    <property type="project" value="UniProtKB-KW"/>
</dbReference>
<dbReference type="OrthoDB" id="9811998at2"/>
<name>A0A0M0GQE5_9BACI</name>
<dbReference type="InterPro" id="IPR013766">
    <property type="entry name" value="Thioredoxin_domain"/>
</dbReference>
<comment type="similarity">
    <text evidence="1">Belongs to the SCO1/2 family.</text>
</comment>
<feature type="domain" description="Thioredoxin" evidence="5">
    <location>
        <begin position="29"/>
        <end position="195"/>
    </location>
</feature>
<evidence type="ECO:0000256" key="3">
    <source>
        <dbReference type="PIRSR" id="PIRSR603782-1"/>
    </source>
</evidence>
<dbReference type="PANTHER" id="PTHR12151">
    <property type="entry name" value="ELECTRON TRANSPORT PROTIN SCO1/SENC FAMILY MEMBER"/>
    <property type="match status" value="1"/>
</dbReference>
<evidence type="ECO:0000256" key="1">
    <source>
        <dbReference type="ARBA" id="ARBA00010996"/>
    </source>
</evidence>
<dbReference type="InterPro" id="IPR003782">
    <property type="entry name" value="SCO1/SenC"/>
</dbReference>
<dbReference type="GO" id="GO:0046872">
    <property type="term" value="F:metal ion binding"/>
    <property type="evidence" value="ECO:0007669"/>
    <property type="project" value="UniProtKB-KW"/>
</dbReference>
<dbReference type="SUPFAM" id="SSF52833">
    <property type="entry name" value="Thioredoxin-like"/>
    <property type="match status" value="1"/>
</dbReference>
<dbReference type="AlphaFoldDB" id="A0A0M0GQE5"/>
<dbReference type="RefSeq" id="WP_053427180.1">
    <property type="nucleotide sequence ID" value="NZ_CP096885.1"/>
</dbReference>
<dbReference type="PROSITE" id="PS51352">
    <property type="entry name" value="THIOREDOXIN_2"/>
    <property type="match status" value="1"/>
</dbReference>
<evidence type="ECO:0000259" key="5">
    <source>
        <dbReference type="PROSITE" id="PS51352"/>
    </source>
</evidence>
<dbReference type="Gene3D" id="3.40.30.10">
    <property type="entry name" value="Glutaredoxin"/>
    <property type="match status" value="1"/>
</dbReference>
<feature type="disulfide bond" description="Redox-active" evidence="4">
    <location>
        <begin position="67"/>
        <end position="71"/>
    </location>
</feature>
<dbReference type="PANTHER" id="PTHR12151:SF25">
    <property type="entry name" value="LINALOOL DEHYDRATASE_ISOMERASE DOMAIN-CONTAINING PROTEIN"/>
    <property type="match status" value="1"/>
</dbReference>
<organism evidence="6 7">
    <name type="scientific">Rossellomorea marisflavi</name>
    <dbReference type="NCBI Taxonomy" id="189381"/>
    <lineage>
        <taxon>Bacteria</taxon>
        <taxon>Bacillati</taxon>
        <taxon>Bacillota</taxon>
        <taxon>Bacilli</taxon>
        <taxon>Bacillales</taxon>
        <taxon>Bacillaceae</taxon>
        <taxon>Rossellomorea</taxon>
    </lineage>
</organism>
<dbReference type="Pfam" id="PF02630">
    <property type="entry name" value="SCO1-SenC"/>
    <property type="match status" value="1"/>
</dbReference>
<dbReference type="EMBL" id="LGUE01000001">
    <property type="protein sequence ID" value="KON91978.1"/>
    <property type="molecule type" value="Genomic_DNA"/>
</dbReference>
<feature type="binding site" evidence="3">
    <location>
        <position position="67"/>
    </location>
    <ligand>
        <name>Cu cation</name>
        <dbReference type="ChEBI" id="CHEBI:23378"/>
    </ligand>
</feature>
<feature type="binding site" evidence="3">
    <location>
        <position position="158"/>
    </location>
    <ligand>
        <name>Cu cation</name>
        <dbReference type="ChEBI" id="CHEBI:23378"/>
    </ligand>
</feature>
<keyword evidence="4" id="KW-1015">Disulfide bond</keyword>
<sequence>MVLKRKAFLSVIGFIMILLSACSNSGFQADTNYKVGNFSFINQKGDTVSLDDLKGKVWIADFIFTNCETVCPPMTFNLTKLQKELKDEGVEDYRIVSFSVDPENDTPEKLSEYIGNFEANTDKWDLLTGYEFDKIKNLAEKSFKSVVANVSDSDQKIHGTSFYLVDQEGTVVKTYSGNSDVPYDEMVSDMKALIKEGKK</sequence>
<feature type="binding site" evidence="3">
    <location>
        <position position="71"/>
    </location>
    <ligand>
        <name>Cu cation</name>
        <dbReference type="ChEBI" id="CHEBI:23378"/>
    </ligand>
</feature>
<dbReference type="STRING" id="189381.GCA_900166615_03119"/>
<reference evidence="7" key="1">
    <citation type="submission" date="2015-07" db="EMBL/GenBank/DDBJ databases">
        <title>Fjat-14235 jcm11544.</title>
        <authorList>
            <person name="Liu B."/>
            <person name="Wang J."/>
            <person name="Zhu Y."/>
            <person name="Liu G."/>
            <person name="Chen Q."/>
            <person name="Chen Z."/>
            <person name="Lan J."/>
            <person name="Che J."/>
            <person name="Ge C."/>
            <person name="Shi H."/>
            <person name="Pan Z."/>
            <person name="Liu X."/>
        </authorList>
    </citation>
    <scope>NUCLEOTIDE SEQUENCE [LARGE SCALE GENOMIC DNA]</scope>
    <source>
        <strain evidence="7">JCM 11544</strain>
    </source>
</reference>
<gene>
    <name evidence="6" type="ORF">AF331_05805</name>
</gene>
<dbReference type="Proteomes" id="UP000037405">
    <property type="component" value="Unassembled WGS sequence"/>
</dbReference>
<evidence type="ECO:0000256" key="2">
    <source>
        <dbReference type="ARBA" id="ARBA00023008"/>
    </source>
</evidence>
<evidence type="ECO:0000313" key="6">
    <source>
        <dbReference type="EMBL" id="KON91978.1"/>
    </source>
</evidence>
<accession>A0A0M0GQE5</accession>
<dbReference type="PATRIC" id="fig|189381.12.peg.1300"/>
<comment type="caution">
    <text evidence="6">The sequence shown here is derived from an EMBL/GenBank/DDBJ whole genome shotgun (WGS) entry which is preliminary data.</text>
</comment>
<keyword evidence="2 3" id="KW-0186">Copper</keyword>
<keyword evidence="7" id="KW-1185">Reference proteome</keyword>
<dbReference type="PROSITE" id="PS51257">
    <property type="entry name" value="PROKAR_LIPOPROTEIN"/>
    <property type="match status" value="1"/>
</dbReference>
<evidence type="ECO:0000256" key="4">
    <source>
        <dbReference type="PIRSR" id="PIRSR603782-2"/>
    </source>
</evidence>
<keyword evidence="3" id="KW-0479">Metal-binding</keyword>
<dbReference type="InterPro" id="IPR036249">
    <property type="entry name" value="Thioredoxin-like_sf"/>
</dbReference>
<keyword evidence="6" id="KW-0067">ATP-binding</keyword>
<proteinExistence type="inferred from homology"/>
<protein>
    <submittedName>
        <fullName evidence="6">Cysteine ABC transporter ATP-binding protein</fullName>
    </submittedName>
</protein>
<evidence type="ECO:0000313" key="7">
    <source>
        <dbReference type="Proteomes" id="UP000037405"/>
    </source>
</evidence>
<dbReference type="CDD" id="cd02968">
    <property type="entry name" value="SCO"/>
    <property type="match status" value="1"/>
</dbReference>